<comment type="catalytic activity">
    <reaction evidence="11">
        <text>N(6)-biotinyl-L-lysyl-[protein] + hydrogencarbonate + ATP = N(6)-carboxybiotinyl-L-lysyl-[protein] + ADP + phosphate + H(+)</text>
        <dbReference type="Rhea" id="RHEA:13501"/>
        <dbReference type="Rhea" id="RHEA-COMP:10505"/>
        <dbReference type="Rhea" id="RHEA-COMP:10506"/>
        <dbReference type="ChEBI" id="CHEBI:15378"/>
        <dbReference type="ChEBI" id="CHEBI:17544"/>
        <dbReference type="ChEBI" id="CHEBI:30616"/>
        <dbReference type="ChEBI" id="CHEBI:43474"/>
        <dbReference type="ChEBI" id="CHEBI:83144"/>
        <dbReference type="ChEBI" id="CHEBI:83145"/>
        <dbReference type="ChEBI" id="CHEBI:456216"/>
        <dbReference type="EC" id="6.3.4.14"/>
    </reaction>
</comment>
<feature type="domain" description="Lipoyl-binding" evidence="13">
    <location>
        <begin position="587"/>
        <end position="656"/>
    </location>
</feature>
<evidence type="ECO:0000256" key="3">
    <source>
        <dbReference type="ARBA" id="ARBA00004956"/>
    </source>
</evidence>
<evidence type="ECO:0000256" key="9">
    <source>
        <dbReference type="ARBA" id="ARBA00023267"/>
    </source>
</evidence>
<dbReference type="PROSITE" id="PS50968">
    <property type="entry name" value="BIOTINYL_LIPOYL"/>
    <property type="match status" value="1"/>
</dbReference>
<dbReference type="FunFam" id="3.30.470.20:FF:000028">
    <property type="entry name" value="Methylcrotonoyl-CoA carboxylase subunit alpha, mitochondrial"/>
    <property type="match status" value="1"/>
</dbReference>
<dbReference type="InterPro" id="IPR005479">
    <property type="entry name" value="CPAse_ATP-bd"/>
</dbReference>
<dbReference type="PROSITE" id="PS00188">
    <property type="entry name" value="BIOTIN"/>
    <property type="match status" value="1"/>
</dbReference>
<evidence type="ECO:0000313" key="16">
    <source>
        <dbReference type="EMBL" id="KRO93737.1"/>
    </source>
</evidence>
<keyword evidence="9" id="KW-0092">Biotin</keyword>
<dbReference type="InterPro" id="IPR011761">
    <property type="entry name" value="ATP-grasp"/>
</dbReference>
<dbReference type="Pfam" id="PF02785">
    <property type="entry name" value="Biotin_carb_C"/>
    <property type="match status" value="1"/>
</dbReference>
<comment type="cofactor">
    <cofactor evidence="1">
        <name>biotin</name>
        <dbReference type="ChEBI" id="CHEBI:57586"/>
    </cofactor>
</comment>
<dbReference type="InterPro" id="IPR011053">
    <property type="entry name" value="Single_hybrid_motif"/>
</dbReference>
<dbReference type="GO" id="GO:0004075">
    <property type="term" value="F:biotin carboxylase activity"/>
    <property type="evidence" value="ECO:0007669"/>
    <property type="project" value="UniProtKB-EC"/>
</dbReference>
<dbReference type="InterPro" id="IPR005482">
    <property type="entry name" value="Biotin_COase_C"/>
</dbReference>
<dbReference type="GO" id="GO:0005524">
    <property type="term" value="F:ATP binding"/>
    <property type="evidence" value="ECO:0007669"/>
    <property type="project" value="UniProtKB-UniRule"/>
</dbReference>
<evidence type="ECO:0000256" key="8">
    <source>
        <dbReference type="ARBA" id="ARBA00022840"/>
    </source>
</evidence>
<dbReference type="PANTHER" id="PTHR18866:SF33">
    <property type="entry name" value="METHYLCROTONOYL-COA CARBOXYLASE SUBUNIT ALPHA, MITOCHONDRIAL-RELATED"/>
    <property type="match status" value="1"/>
</dbReference>
<dbReference type="InterPro" id="IPR011054">
    <property type="entry name" value="Rudment_hybrid_motif"/>
</dbReference>
<dbReference type="InterPro" id="IPR001882">
    <property type="entry name" value="Biotin_BS"/>
</dbReference>
<keyword evidence="6" id="KW-0436">Ligase</keyword>
<keyword evidence="7 12" id="KW-0547">Nucleotide-binding</keyword>
<dbReference type="PROSITE" id="PS50979">
    <property type="entry name" value="BC"/>
    <property type="match status" value="1"/>
</dbReference>
<dbReference type="InterPro" id="IPR050856">
    <property type="entry name" value="Biotin_carboxylase_complex"/>
</dbReference>
<dbReference type="InterPro" id="IPR005481">
    <property type="entry name" value="BC-like_N"/>
</dbReference>
<dbReference type="InterPro" id="IPR011764">
    <property type="entry name" value="Biotin_carboxylation_dom"/>
</dbReference>
<dbReference type="Gene3D" id="2.40.50.100">
    <property type="match status" value="1"/>
</dbReference>
<evidence type="ECO:0000256" key="4">
    <source>
        <dbReference type="ARBA" id="ARBA00011750"/>
    </source>
</evidence>
<dbReference type="FunFam" id="2.40.50.100:FF:000003">
    <property type="entry name" value="Acetyl-CoA carboxylase biotin carboxyl carrier protein"/>
    <property type="match status" value="1"/>
</dbReference>
<dbReference type="SUPFAM" id="SSF52440">
    <property type="entry name" value="PreATP-grasp domain"/>
    <property type="match status" value="1"/>
</dbReference>
<evidence type="ECO:0000256" key="11">
    <source>
        <dbReference type="ARBA" id="ARBA00048600"/>
    </source>
</evidence>
<evidence type="ECO:0000256" key="2">
    <source>
        <dbReference type="ARBA" id="ARBA00003761"/>
    </source>
</evidence>
<comment type="function">
    <text evidence="2">This protein is a component of the acetyl coenzyme A carboxylase complex; first, biotin carboxylase catalyzes the carboxylation of the carrier protein and then the transcarboxylase transfers the carboxyl group to form malonyl-CoA.</text>
</comment>
<keyword evidence="8 12" id="KW-0067">ATP-binding</keyword>
<evidence type="ECO:0000256" key="1">
    <source>
        <dbReference type="ARBA" id="ARBA00001953"/>
    </source>
</evidence>
<dbReference type="Pfam" id="PF00289">
    <property type="entry name" value="Biotin_carb_N"/>
    <property type="match status" value="1"/>
</dbReference>
<evidence type="ECO:0000256" key="12">
    <source>
        <dbReference type="PROSITE-ProRule" id="PRU00409"/>
    </source>
</evidence>
<comment type="pathway">
    <text evidence="3">Lipid metabolism; malonyl-CoA biosynthesis; malonyl-CoA from acetyl-CoA: step 1/1.</text>
</comment>
<dbReference type="InterPro" id="IPR000089">
    <property type="entry name" value="Biotin_lipoyl"/>
</dbReference>
<dbReference type="Pfam" id="PF00364">
    <property type="entry name" value="Biotin_lipoyl"/>
    <property type="match status" value="1"/>
</dbReference>
<evidence type="ECO:0000256" key="7">
    <source>
        <dbReference type="ARBA" id="ARBA00022741"/>
    </source>
</evidence>
<name>A0A0R2U2S1_9GAMM</name>
<dbReference type="Pfam" id="PF02786">
    <property type="entry name" value="CPSase_L_D2"/>
    <property type="match status" value="1"/>
</dbReference>
<dbReference type="EMBL" id="LICA01000217">
    <property type="protein sequence ID" value="KRO93737.1"/>
    <property type="molecule type" value="Genomic_DNA"/>
</dbReference>
<organism evidence="16 17">
    <name type="scientific">SAR92 bacterium BACL26 MAG-121220-bin70</name>
    <dbReference type="NCBI Taxonomy" id="1655626"/>
    <lineage>
        <taxon>Bacteria</taxon>
        <taxon>Pseudomonadati</taxon>
        <taxon>Pseudomonadota</taxon>
        <taxon>Gammaproteobacteria</taxon>
        <taxon>Cellvibrionales</taxon>
        <taxon>Porticoccaceae</taxon>
        <taxon>SAR92 clade</taxon>
    </lineage>
</organism>
<dbReference type="PROSITE" id="PS50975">
    <property type="entry name" value="ATP_GRASP"/>
    <property type="match status" value="1"/>
</dbReference>
<dbReference type="PANTHER" id="PTHR18866">
    <property type="entry name" value="CARBOXYLASE:PYRUVATE/ACETYL-COA/PROPIONYL-COA CARBOXYLASE"/>
    <property type="match status" value="1"/>
</dbReference>
<feature type="domain" description="Biotin carboxylation" evidence="15">
    <location>
        <begin position="1"/>
        <end position="440"/>
    </location>
</feature>
<dbReference type="GO" id="GO:0046872">
    <property type="term" value="F:metal ion binding"/>
    <property type="evidence" value="ECO:0007669"/>
    <property type="project" value="InterPro"/>
</dbReference>
<evidence type="ECO:0000259" key="14">
    <source>
        <dbReference type="PROSITE" id="PS50975"/>
    </source>
</evidence>
<feature type="domain" description="ATP-grasp" evidence="14">
    <location>
        <begin position="114"/>
        <end position="311"/>
    </location>
</feature>
<comment type="subunit">
    <text evidence="4">Acetyl-CoA carboxylase is a heterohexamer of biotin carboxyl carrier protein, biotin carboxylase and the two subunits of carboxyl transferase in a 2:2 complex.</text>
</comment>
<dbReference type="FunFam" id="3.40.50.20:FF:000010">
    <property type="entry name" value="Propionyl-CoA carboxylase subunit alpha"/>
    <property type="match status" value="1"/>
</dbReference>
<dbReference type="InterPro" id="IPR016185">
    <property type="entry name" value="PreATP-grasp_dom_sf"/>
</dbReference>
<dbReference type="Proteomes" id="UP000051213">
    <property type="component" value="Unassembled WGS sequence"/>
</dbReference>
<proteinExistence type="predicted"/>
<dbReference type="CDD" id="cd06850">
    <property type="entry name" value="biotinyl_domain"/>
    <property type="match status" value="1"/>
</dbReference>
<evidence type="ECO:0000256" key="10">
    <source>
        <dbReference type="ARBA" id="ARBA00033786"/>
    </source>
</evidence>
<evidence type="ECO:0000259" key="15">
    <source>
        <dbReference type="PROSITE" id="PS50979"/>
    </source>
</evidence>
<comment type="caution">
    <text evidence="16">The sequence shown here is derived from an EMBL/GenBank/DDBJ whole genome shotgun (WGS) entry which is preliminary data.</text>
</comment>
<dbReference type="AlphaFoldDB" id="A0A0R2U2S1"/>
<reference evidence="16 17" key="1">
    <citation type="submission" date="2015-10" db="EMBL/GenBank/DDBJ databases">
        <title>Metagenome-Assembled Genomes uncover a global brackish microbiome.</title>
        <authorList>
            <person name="Hugerth L.W."/>
            <person name="Larsson J."/>
            <person name="Alneberg J."/>
            <person name="Lindh M.V."/>
            <person name="Legrand C."/>
            <person name="Pinhassi J."/>
            <person name="Andersson A.F."/>
        </authorList>
    </citation>
    <scope>NUCLEOTIDE SEQUENCE [LARGE SCALE GENOMIC DNA]</scope>
    <source>
        <strain evidence="16">BACL26 MAG-121220-bin70</strain>
    </source>
</reference>
<evidence type="ECO:0000313" key="17">
    <source>
        <dbReference type="Proteomes" id="UP000051213"/>
    </source>
</evidence>
<evidence type="ECO:0000259" key="13">
    <source>
        <dbReference type="PROSITE" id="PS50968"/>
    </source>
</evidence>
<dbReference type="PROSITE" id="PS00867">
    <property type="entry name" value="CPSASE_2"/>
    <property type="match status" value="1"/>
</dbReference>
<protein>
    <recommendedName>
        <fullName evidence="5">Biotin carboxylase</fullName>
    </recommendedName>
    <alternativeName>
        <fullName evidence="10">Acetyl-coenzyme A carboxylase biotin carboxylase subunit A</fullName>
    </alternativeName>
</protein>
<sequence length="661" mass="70911">MANRGEIACRVIRTAKDLGYRTVAVYSDADADAPHVRLADDAVRIGPGPVGESYLVPELILAAAKTSGAQSIHPGYGFLSENAAFAEAVEDAGLVFIGPTREAIEIMGNKAESKRRMIQAGVPCVPGYEGYDQSDETLLAEGLKIELPLMVKAAAGGGGRGMRLVHDQADLANAIKQARAEAVGAFGSGELILEKAIIKPRHVEIQVFADMLGNTIHLGERDCSVQRRHQKVVEEAPCPIMTPELRERMGQSAIEAAKSVGYRGAGTVEFLLDDSGFFYFLEMNTRLQVEHPVTELITGLDLVALQLSVAQGQPLGLTQDDITLQGHAIEVRLYTEDPGQDFLPASGPVDLWRPASGVGIRIDSGICTGQVISPFYDPMVAKVIGYGATREMARLKLISALKETVLFGTPNNKDFLIDCLEKQSFIDGSATTAFIGEEFSDADLATRLPCFADSAVAAVIELALEYGRHHNHSLLVSTNLRNWSSASAMVSRKQYLFGELIHDLSISPVANSVDTYQVTDAGAQQSAVVQLLSIEDNLASIVVDGLSLIALFMSPGHGRIYCSIEGRGAFFKDMIILDGAINEAVGVGRVVAPMHGLLLEVLVKKGDQVLKGQTLAILEAMKMHYEVQAEIDGILDEVTAIAGKQVASDDVLFEINGPEEA</sequence>
<evidence type="ECO:0000256" key="6">
    <source>
        <dbReference type="ARBA" id="ARBA00022598"/>
    </source>
</evidence>
<dbReference type="SUPFAM" id="SSF51230">
    <property type="entry name" value="Single hybrid motif"/>
    <property type="match status" value="1"/>
</dbReference>
<dbReference type="SMART" id="SM00878">
    <property type="entry name" value="Biotin_carb_C"/>
    <property type="match status" value="1"/>
</dbReference>
<dbReference type="Gene3D" id="3.30.470.20">
    <property type="entry name" value="ATP-grasp fold, B domain"/>
    <property type="match status" value="1"/>
</dbReference>
<accession>A0A0R2U2S1</accession>
<dbReference type="SUPFAM" id="SSF51246">
    <property type="entry name" value="Rudiment single hybrid motif"/>
    <property type="match status" value="1"/>
</dbReference>
<evidence type="ECO:0000256" key="5">
    <source>
        <dbReference type="ARBA" id="ARBA00017242"/>
    </source>
</evidence>
<dbReference type="SUPFAM" id="SSF56059">
    <property type="entry name" value="Glutathione synthetase ATP-binding domain-like"/>
    <property type="match status" value="1"/>
</dbReference>
<gene>
    <name evidence="16" type="ORF">ABS24_02665</name>
</gene>